<feature type="non-terminal residue" evidence="1">
    <location>
        <position position="1"/>
    </location>
</feature>
<name>A0A0B6YVV7_9EUPU</name>
<dbReference type="Gene3D" id="3.40.1190.20">
    <property type="match status" value="1"/>
</dbReference>
<feature type="non-terminal residue" evidence="1">
    <location>
        <position position="128"/>
    </location>
</feature>
<accession>A0A0B6YVV7</accession>
<proteinExistence type="predicted"/>
<dbReference type="AlphaFoldDB" id="A0A0B6YVV7"/>
<dbReference type="InterPro" id="IPR029056">
    <property type="entry name" value="Ribokinase-like"/>
</dbReference>
<reference evidence="1" key="1">
    <citation type="submission" date="2014-12" db="EMBL/GenBank/DDBJ databases">
        <title>Insight into the proteome of Arion vulgaris.</title>
        <authorList>
            <person name="Aradska J."/>
            <person name="Bulat T."/>
            <person name="Smidak R."/>
            <person name="Sarate P."/>
            <person name="Gangsoo J."/>
            <person name="Sialana F."/>
            <person name="Bilban M."/>
            <person name="Lubec G."/>
        </authorList>
    </citation>
    <scope>NUCLEOTIDE SEQUENCE</scope>
    <source>
        <tissue evidence="1">Skin</tissue>
    </source>
</reference>
<gene>
    <name evidence="1" type="primary">ORF39157</name>
</gene>
<dbReference type="EMBL" id="HACG01013488">
    <property type="protein sequence ID" value="CEK60353.1"/>
    <property type="molecule type" value="Transcribed_RNA"/>
</dbReference>
<organism evidence="1">
    <name type="scientific">Arion vulgaris</name>
    <dbReference type="NCBI Taxonomy" id="1028688"/>
    <lineage>
        <taxon>Eukaryota</taxon>
        <taxon>Metazoa</taxon>
        <taxon>Spiralia</taxon>
        <taxon>Lophotrochozoa</taxon>
        <taxon>Mollusca</taxon>
        <taxon>Gastropoda</taxon>
        <taxon>Heterobranchia</taxon>
        <taxon>Euthyneura</taxon>
        <taxon>Panpulmonata</taxon>
        <taxon>Eupulmonata</taxon>
        <taxon>Stylommatophora</taxon>
        <taxon>Helicina</taxon>
        <taxon>Arionoidea</taxon>
        <taxon>Arionidae</taxon>
        <taxon>Arion</taxon>
    </lineage>
</organism>
<sequence length="128" mass="14617">HNLACLDEGKLQLFAILRYVDMLFLTPESADKFMEVFEVPQEKKQSCCRKSRSAVNIYLFMKNIASKSCTVIVSDGLRKAYIHSDLCDDTSSKYHSRYIKTCKVVDTYGTSRAFVAGLYLNNCYQISD</sequence>
<protein>
    <submittedName>
        <fullName evidence="1">Uncharacterized protein</fullName>
    </submittedName>
</protein>
<evidence type="ECO:0000313" key="1">
    <source>
        <dbReference type="EMBL" id="CEK60353.1"/>
    </source>
</evidence>